<feature type="transmembrane region" description="Helical" evidence="1">
    <location>
        <begin position="40"/>
        <end position="58"/>
    </location>
</feature>
<keyword evidence="1" id="KW-0812">Transmembrane</keyword>
<dbReference type="Proteomes" id="UP000008457">
    <property type="component" value="Chromosome"/>
</dbReference>
<protein>
    <submittedName>
        <fullName evidence="2">Uncharacterized protein</fullName>
    </submittedName>
</protein>
<organism evidence="2 3">
    <name type="scientific">Mahella australiensis (strain DSM 15567 / CIP 107919 / 50-1 BON)</name>
    <dbReference type="NCBI Taxonomy" id="697281"/>
    <lineage>
        <taxon>Bacteria</taxon>
        <taxon>Bacillati</taxon>
        <taxon>Bacillota</taxon>
        <taxon>Clostridia</taxon>
        <taxon>Thermoanaerobacterales</taxon>
        <taxon>Thermoanaerobacterales Family IV. Incertae Sedis</taxon>
        <taxon>Mahella</taxon>
    </lineage>
</organism>
<dbReference type="STRING" id="697281.Mahau_1437"/>
<feature type="transmembrane region" description="Helical" evidence="1">
    <location>
        <begin position="94"/>
        <end position="116"/>
    </location>
</feature>
<dbReference type="eggNOG" id="ENOG502ZPBZ">
    <property type="taxonomic scope" value="Bacteria"/>
</dbReference>
<feature type="transmembrane region" description="Helical" evidence="1">
    <location>
        <begin position="16"/>
        <end position="34"/>
    </location>
</feature>
<reference evidence="3" key="1">
    <citation type="submission" date="2010-11" db="EMBL/GenBank/DDBJ databases">
        <title>The complete genome of Mahella australiensis DSM 15567.</title>
        <authorList>
            <consortium name="US DOE Joint Genome Institute (JGI-PGF)"/>
            <person name="Lucas S."/>
            <person name="Copeland A."/>
            <person name="Lapidus A."/>
            <person name="Bruce D."/>
            <person name="Goodwin L."/>
            <person name="Pitluck S."/>
            <person name="Kyrpides N."/>
            <person name="Mavromatis K."/>
            <person name="Pagani I."/>
            <person name="Ivanova N."/>
            <person name="Teshima H."/>
            <person name="Brettin T."/>
            <person name="Detter J.C."/>
            <person name="Han C."/>
            <person name="Tapia R."/>
            <person name="Land M."/>
            <person name="Hauser L."/>
            <person name="Markowitz V."/>
            <person name="Cheng J.-F."/>
            <person name="Hugenholtz P."/>
            <person name="Woyke T."/>
            <person name="Wu D."/>
            <person name="Spring S."/>
            <person name="Pukall R."/>
            <person name="Steenblock K."/>
            <person name="Schneider S."/>
            <person name="Klenk H.-P."/>
            <person name="Eisen J.A."/>
        </authorList>
    </citation>
    <scope>NUCLEOTIDE SEQUENCE [LARGE SCALE GENOMIC DNA]</scope>
    <source>
        <strain evidence="3">DSM 15567 / CIP 107919 / 50-1 BON</strain>
    </source>
</reference>
<name>F3ZXW0_MAHA5</name>
<evidence type="ECO:0000256" key="1">
    <source>
        <dbReference type="SAM" id="Phobius"/>
    </source>
</evidence>
<proteinExistence type="predicted"/>
<keyword evidence="1" id="KW-1133">Transmembrane helix</keyword>
<reference evidence="2 3" key="2">
    <citation type="journal article" date="2011" name="Stand. Genomic Sci.">
        <title>Complete genome sequence of Mahella australiensis type strain (50-1 BON).</title>
        <authorList>
            <person name="Sikorski J."/>
            <person name="Teshima H."/>
            <person name="Nolan M."/>
            <person name="Lucas S."/>
            <person name="Hammon N."/>
            <person name="Deshpande S."/>
            <person name="Cheng J.F."/>
            <person name="Pitluck S."/>
            <person name="Liolios K."/>
            <person name="Pagani I."/>
            <person name="Ivanova N."/>
            <person name="Huntemann M."/>
            <person name="Mavromatis K."/>
            <person name="Ovchinikova G."/>
            <person name="Pati A."/>
            <person name="Tapia R."/>
            <person name="Han C."/>
            <person name="Goodwin L."/>
            <person name="Chen A."/>
            <person name="Palaniappan K."/>
            <person name="Land M."/>
            <person name="Hauser L."/>
            <person name="Ngatchou-Djao O.D."/>
            <person name="Rohde M."/>
            <person name="Pukall R."/>
            <person name="Spring S."/>
            <person name="Abt B."/>
            <person name="Goker M."/>
            <person name="Detter J.C."/>
            <person name="Woyke T."/>
            <person name="Bristow J."/>
            <person name="Markowitz V."/>
            <person name="Hugenholtz P."/>
            <person name="Eisen J.A."/>
            <person name="Kyrpides N.C."/>
            <person name="Klenk H.P."/>
            <person name="Lapidus A."/>
        </authorList>
    </citation>
    <scope>NUCLEOTIDE SEQUENCE [LARGE SCALE GENOMIC DNA]</scope>
    <source>
        <strain evidence="3">DSM 15567 / CIP 107919 / 50-1 BON</strain>
    </source>
</reference>
<gene>
    <name evidence="2" type="ordered locus">Mahau_1437</name>
</gene>
<sequence>MGVFNTVAKKIKNLQLWGLIFIASSAAGWYGYYLPRADSFMIHWLIMLVAGCVIYGYKNNILFKMFGNKSVPIILSDIIISAACWLIPKIELPRGLSIVIMIVAVVIIQSIILWRYTLPKININKNG</sequence>
<evidence type="ECO:0000313" key="2">
    <source>
        <dbReference type="EMBL" id="AEE96630.1"/>
    </source>
</evidence>
<evidence type="ECO:0000313" key="3">
    <source>
        <dbReference type="Proteomes" id="UP000008457"/>
    </source>
</evidence>
<dbReference type="AlphaFoldDB" id="F3ZXW0"/>
<accession>F3ZXW0</accession>
<keyword evidence="3" id="KW-1185">Reference proteome</keyword>
<dbReference type="EMBL" id="CP002360">
    <property type="protein sequence ID" value="AEE96630.1"/>
    <property type="molecule type" value="Genomic_DNA"/>
</dbReference>
<dbReference type="KEGG" id="mas:Mahau_1437"/>
<keyword evidence="1" id="KW-0472">Membrane</keyword>
<feature type="transmembrane region" description="Helical" evidence="1">
    <location>
        <begin position="70"/>
        <end position="88"/>
    </location>
</feature>
<dbReference type="HOGENOM" id="CLU_1967897_0_0_9"/>